<dbReference type="Proteomes" id="UP000681720">
    <property type="component" value="Unassembled WGS sequence"/>
</dbReference>
<evidence type="ECO:0000256" key="2">
    <source>
        <dbReference type="ARBA" id="ARBA00022723"/>
    </source>
</evidence>
<dbReference type="AlphaFoldDB" id="A0A815UEL5"/>
<evidence type="ECO:0000256" key="6">
    <source>
        <dbReference type="ARBA" id="ARBA00023125"/>
    </source>
</evidence>
<evidence type="ECO:0000313" key="18">
    <source>
        <dbReference type="EMBL" id="CAF4010875.1"/>
    </source>
</evidence>
<dbReference type="Proteomes" id="UP000663842">
    <property type="component" value="Unassembled WGS sequence"/>
</dbReference>
<feature type="compositionally biased region" description="Polar residues" evidence="10">
    <location>
        <begin position="1"/>
        <end position="12"/>
    </location>
</feature>
<feature type="compositionally biased region" description="Polar residues" evidence="10">
    <location>
        <begin position="431"/>
        <end position="442"/>
    </location>
</feature>
<evidence type="ECO:0000256" key="10">
    <source>
        <dbReference type="SAM" id="MobiDB-lite"/>
    </source>
</evidence>
<dbReference type="Gene3D" id="1.10.10.60">
    <property type="entry name" value="Homeodomain-like"/>
    <property type="match status" value="1"/>
</dbReference>
<dbReference type="Proteomes" id="UP000676336">
    <property type="component" value="Unassembled WGS sequence"/>
</dbReference>
<dbReference type="GO" id="GO:0006357">
    <property type="term" value="P:regulation of transcription by RNA polymerase II"/>
    <property type="evidence" value="ECO:0007669"/>
    <property type="project" value="TreeGrafter"/>
</dbReference>
<evidence type="ECO:0000256" key="9">
    <source>
        <dbReference type="SAM" id="Coils"/>
    </source>
</evidence>
<feature type="compositionally biased region" description="Low complexity" evidence="10">
    <location>
        <begin position="443"/>
        <end position="459"/>
    </location>
</feature>
<dbReference type="PANTHER" id="PTHR16089">
    <property type="entry name" value="REST COREPRESSOR COREST PROTEIN-RELATED"/>
    <property type="match status" value="1"/>
</dbReference>
<evidence type="ECO:0000259" key="11">
    <source>
        <dbReference type="PROSITE" id="PS51156"/>
    </source>
</evidence>
<keyword evidence="2" id="KW-0479">Metal-binding</keyword>
<dbReference type="EMBL" id="CAJOBI010004708">
    <property type="protein sequence ID" value="CAF4010875.1"/>
    <property type="molecule type" value="Genomic_DNA"/>
</dbReference>
<dbReference type="EMBL" id="CAJOBJ010007292">
    <property type="protein sequence ID" value="CAF4082467.1"/>
    <property type="molecule type" value="Genomic_DNA"/>
</dbReference>
<evidence type="ECO:0000313" key="21">
    <source>
        <dbReference type="EMBL" id="CAF4082467.1"/>
    </source>
</evidence>
<evidence type="ECO:0000313" key="23">
    <source>
        <dbReference type="Proteomes" id="UP000663855"/>
    </source>
</evidence>
<dbReference type="OrthoDB" id="10064338at2759"/>
<keyword evidence="5" id="KW-0805">Transcription regulation</keyword>
<evidence type="ECO:0000256" key="4">
    <source>
        <dbReference type="ARBA" id="ARBA00022833"/>
    </source>
</evidence>
<dbReference type="GO" id="GO:0005667">
    <property type="term" value="C:transcription regulator complex"/>
    <property type="evidence" value="ECO:0007669"/>
    <property type="project" value="TreeGrafter"/>
</dbReference>
<feature type="domain" description="SANT" evidence="12">
    <location>
        <begin position="367"/>
        <end position="419"/>
    </location>
</feature>
<evidence type="ECO:0000256" key="1">
    <source>
        <dbReference type="ARBA" id="ARBA00004123"/>
    </source>
</evidence>
<dbReference type="Proteomes" id="UP000663834">
    <property type="component" value="Unassembled WGS sequence"/>
</dbReference>
<dbReference type="Proteomes" id="UP000663856">
    <property type="component" value="Unassembled WGS sequence"/>
</dbReference>
<dbReference type="EMBL" id="CAJOBF010003733">
    <property type="protein sequence ID" value="CAF4106149.1"/>
    <property type="molecule type" value="Genomic_DNA"/>
</dbReference>
<dbReference type="SMART" id="SM00717">
    <property type="entry name" value="SANT"/>
    <property type="match status" value="2"/>
</dbReference>
<dbReference type="GO" id="GO:0003677">
    <property type="term" value="F:DNA binding"/>
    <property type="evidence" value="ECO:0007669"/>
    <property type="project" value="UniProtKB-KW"/>
</dbReference>
<evidence type="ECO:0000256" key="7">
    <source>
        <dbReference type="ARBA" id="ARBA00023163"/>
    </source>
</evidence>
<dbReference type="Proteomes" id="UP000663855">
    <property type="component" value="Unassembled WGS sequence"/>
</dbReference>
<dbReference type="Gene3D" id="1.20.58.1880">
    <property type="match status" value="1"/>
</dbReference>
<dbReference type="InterPro" id="IPR000949">
    <property type="entry name" value="ELM2_dom"/>
</dbReference>
<dbReference type="Pfam" id="PF00249">
    <property type="entry name" value="Myb_DNA-binding"/>
    <property type="match status" value="1"/>
</dbReference>
<feature type="compositionally biased region" description="Acidic residues" evidence="10">
    <location>
        <begin position="180"/>
        <end position="190"/>
    </location>
</feature>
<feature type="compositionally biased region" description="Low complexity" evidence="10">
    <location>
        <begin position="13"/>
        <end position="26"/>
    </location>
</feature>
<evidence type="ECO:0000313" key="15">
    <source>
        <dbReference type="EMBL" id="CAF1948899.1"/>
    </source>
</evidence>
<dbReference type="PANTHER" id="PTHR16089:SF28">
    <property type="entry name" value="REST COREPRESSOR"/>
    <property type="match status" value="1"/>
</dbReference>
<dbReference type="PROSITE" id="PS51293">
    <property type="entry name" value="SANT"/>
    <property type="match status" value="2"/>
</dbReference>
<evidence type="ECO:0000313" key="20">
    <source>
        <dbReference type="EMBL" id="CAF4049666.1"/>
    </source>
</evidence>
<dbReference type="EMBL" id="CAJOBH010006246">
    <property type="protein sequence ID" value="CAF4049666.1"/>
    <property type="molecule type" value="Genomic_DNA"/>
</dbReference>
<gene>
    <name evidence="20" type="ORF">BYL167_LOCUS16363</name>
    <name evidence="13" type="ORF">CJN711_LOCUS28143</name>
    <name evidence="21" type="ORF">GIL414_LOCUS16148</name>
    <name evidence="14" type="ORF">KQP761_LOCUS20337</name>
    <name evidence="16" type="ORF">MBJ925_LOCUS11229</name>
    <name evidence="19" type="ORF">OVN521_LOCUS16558</name>
    <name evidence="18" type="ORF">SMN809_LOCUS12457</name>
    <name evidence="22" type="ORF">UXM345_LOCUS22535</name>
    <name evidence="15" type="ORF">WKI299_LOCUS2308</name>
    <name evidence="17" type="ORF">XDN619_LOCUS6778</name>
</gene>
<dbReference type="InterPro" id="IPR001005">
    <property type="entry name" value="SANT/Myb"/>
</dbReference>
<feature type="region of interest" description="Disordered" evidence="10">
    <location>
        <begin position="1"/>
        <end position="49"/>
    </location>
</feature>
<dbReference type="Proteomes" id="UP000663824">
    <property type="component" value="Unassembled WGS sequence"/>
</dbReference>
<evidence type="ECO:0000313" key="13">
    <source>
        <dbReference type="EMBL" id="CAF1516596.1"/>
    </source>
</evidence>
<feature type="region of interest" description="Disordered" evidence="10">
    <location>
        <begin position="431"/>
        <end position="459"/>
    </location>
</feature>
<dbReference type="EMBL" id="CAJNRF010000241">
    <property type="protein sequence ID" value="CAF1948899.1"/>
    <property type="molecule type" value="Genomic_DNA"/>
</dbReference>
<dbReference type="InterPro" id="IPR017884">
    <property type="entry name" value="SANT_dom"/>
</dbReference>
<dbReference type="PROSITE" id="PS51156">
    <property type="entry name" value="ELM2"/>
    <property type="match status" value="1"/>
</dbReference>
<feature type="region of interest" description="Disordered" evidence="10">
    <location>
        <begin position="169"/>
        <end position="206"/>
    </location>
</feature>
<keyword evidence="9" id="KW-0175">Coiled coil</keyword>
<dbReference type="Proteomes" id="UP000663887">
    <property type="component" value="Unassembled WGS sequence"/>
</dbReference>
<keyword evidence="24" id="KW-1185">Reference proteome</keyword>
<evidence type="ECO:0000313" key="14">
    <source>
        <dbReference type="EMBL" id="CAF1582943.1"/>
    </source>
</evidence>
<dbReference type="Pfam" id="PF01448">
    <property type="entry name" value="ELM2"/>
    <property type="match status" value="1"/>
</dbReference>
<name>A0A815UEL5_9BILA</name>
<evidence type="ECO:0000313" key="22">
    <source>
        <dbReference type="EMBL" id="CAF4106149.1"/>
    </source>
</evidence>
<accession>A0A815UEL5</accession>
<reference evidence="13" key="1">
    <citation type="submission" date="2021-02" db="EMBL/GenBank/DDBJ databases">
        <authorList>
            <person name="Nowell W R."/>
        </authorList>
    </citation>
    <scope>NUCLEOTIDE SEQUENCE</scope>
</reference>
<evidence type="ECO:0000259" key="12">
    <source>
        <dbReference type="PROSITE" id="PS51293"/>
    </source>
</evidence>
<comment type="caution">
    <text evidence="13">The sequence shown here is derived from an EMBL/GenBank/DDBJ whole genome shotgun (WGS) entry which is preliminary data.</text>
</comment>
<dbReference type="GO" id="GO:0008270">
    <property type="term" value="F:zinc ion binding"/>
    <property type="evidence" value="ECO:0007669"/>
    <property type="project" value="UniProtKB-KW"/>
</dbReference>
<evidence type="ECO:0000313" key="16">
    <source>
        <dbReference type="EMBL" id="CAF2039957.1"/>
    </source>
</evidence>
<dbReference type="EMBL" id="CAJNOW010010598">
    <property type="protein sequence ID" value="CAF1582943.1"/>
    <property type="molecule type" value="Genomic_DNA"/>
</dbReference>
<keyword evidence="7" id="KW-0804">Transcription</keyword>
<dbReference type="CDD" id="cd00167">
    <property type="entry name" value="SANT"/>
    <property type="match status" value="1"/>
</dbReference>
<feature type="domain" description="SANT" evidence="12">
    <location>
        <begin position="111"/>
        <end position="162"/>
    </location>
</feature>
<dbReference type="Proteomes" id="UP000663866">
    <property type="component" value="Unassembled WGS sequence"/>
</dbReference>
<dbReference type="EMBL" id="CAJNOV010013272">
    <property type="protein sequence ID" value="CAF1516596.1"/>
    <property type="molecule type" value="Genomic_DNA"/>
</dbReference>
<dbReference type="GO" id="GO:0003714">
    <property type="term" value="F:transcription corepressor activity"/>
    <property type="evidence" value="ECO:0007669"/>
    <property type="project" value="TreeGrafter"/>
</dbReference>
<keyword evidence="4" id="KW-0862">Zinc</keyword>
<feature type="domain" description="ELM2" evidence="11">
    <location>
        <begin position="29"/>
        <end position="110"/>
    </location>
</feature>
<organism evidence="13 23">
    <name type="scientific">Rotaria magnacalcarata</name>
    <dbReference type="NCBI Taxonomy" id="392030"/>
    <lineage>
        <taxon>Eukaryota</taxon>
        <taxon>Metazoa</taxon>
        <taxon>Spiralia</taxon>
        <taxon>Gnathifera</taxon>
        <taxon>Rotifera</taxon>
        <taxon>Eurotatoria</taxon>
        <taxon>Bdelloidea</taxon>
        <taxon>Philodinida</taxon>
        <taxon>Philodinidae</taxon>
        <taxon>Rotaria</taxon>
    </lineage>
</organism>
<keyword evidence="3" id="KW-0863">Zinc-finger</keyword>
<evidence type="ECO:0000256" key="3">
    <source>
        <dbReference type="ARBA" id="ARBA00022771"/>
    </source>
</evidence>
<dbReference type="EMBL" id="CAJNRE010004907">
    <property type="protein sequence ID" value="CAF2039957.1"/>
    <property type="molecule type" value="Genomic_DNA"/>
</dbReference>
<dbReference type="FunFam" id="1.10.10.60:FF:000012">
    <property type="entry name" value="Metastasis-associated 1 family, member 3"/>
    <property type="match status" value="1"/>
</dbReference>
<dbReference type="InterPro" id="IPR009057">
    <property type="entry name" value="Homeodomain-like_sf"/>
</dbReference>
<evidence type="ECO:0000256" key="5">
    <source>
        <dbReference type="ARBA" id="ARBA00023015"/>
    </source>
</evidence>
<dbReference type="EMBL" id="CAJNRG010001932">
    <property type="protein sequence ID" value="CAF2041464.1"/>
    <property type="molecule type" value="Genomic_DNA"/>
</dbReference>
<evidence type="ECO:0000313" key="17">
    <source>
        <dbReference type="EMBL" id="CAF2041464.1"/>
    </source>
</evidence>
<dbReference type="GO" id="GO:0000118">
    <property type="term" value="C:histone deacetylase complex"/>
    <property type="evidence" value="ECO:0007669"/>
    <property type="project" value="TreeGrafter"/>
</dbReference>
<keyword evidence="8" id="KW-0539">Nucleus</keyword>
<dbReference type="Gene3D" id="4.10.1240.50">
    <property type="match status" value="1"/>
</dbReference>
<evidence type="ECO:0008006" key="25">
    <source>
        <dbReference type="Google" id="ProtNLM"/>
    </source>
</evidence>
<comment type="subcellular location">
    <subcellularLocation>
        <location evidence="1">Nucleus</location>
    </subcellularLocation>
</comment>
<evidence type="ECO:0000313" key="19">
    <source>
        <dbReference type="EMBL" id="CAF4027120.1"/>
    </source>
</evidence>
<dbReference type="SMART" id="SM01189">
    <property type="entry name" value="ELM2"/>
    <property type="match status" value="1"/>
</dbReference>
<protein>
    <recommendedName>
        <fullName evidence="25">REST corepressor</fullName>
    </recommendedName>
</protein>
<proteinExistence type="predicted"/>
<evidence type="ECO:0000256" key="8">
    <source>
        <dbReference type="ARBA" id="ARBA00023242"/>
    </source>
</evidence>
<sequence>MKLTLTPSKKTNSSTAADVDSSSTSDSDVRIHEGSSYQANIPALDPTPSPTDHEAIPFWQPNNSISDNDLIEYIDFARRKHRMSEEQALAVLQICKYRISTSKLLMQQYTPEIDEWTVEEKCLFEQAYKFYGKIFSRIRQMLPDKSVGDLVRYYYSWKKTRLHRSLMDKHEKQSQLMPYNDDEEDSDDEERNTTSIPLPTKDLDHRGKMVTDQTGLDEQECCNCEVTNIKDSIGPMHSTPKGILCDQCFIYWQNSGLMRPELFPSKSSIKKIKRPPKNMAVDLDSILAVNSYDNNPTSNTDNNEIIDPIDKLEEEIRQELAVVQAHNQTIDQLTNQCRDGMETMRIPFLTSSSSPFMINNSNSTTVTPTSNWTTEEILLAIQAFGKYGKDFDAVARIIGSTKAIADVESFFLECRERYQLDMVVEMHSKSLTNAQRKQPSTANNDLNSNRSNTNDIVLC</sequence>
<dbReference type="EMBL" id="CAJOBG010002769">
    <property type="protein sequence ID" value="CAF4027120.1"/>
    <property type="molecule type" value="Genomic_DNA"/>
</dbReference>
<evidence type="ECO:0000313" key="24">
    <source>
        <dbReference type="Proteomes" id="UP000663866"/>
    </source>
</evidence>
<dbReference type="InterPro" id="IPR051066">
    <property type="entry name" value="Trans_reg/Corepressor"/>
</dbReference>
<dbReference type="SUPFAM" id="SSF46689">
    <property type="entry name" value="Homeodomain-like"/>
    <property type="match status" value="2"/>
</dbReference>
<keyword evidence="6" id="KW-0238">DNA-binding</keyword>
<feature type="coiled-coil region" evidence="9">
    <location>
        <begin position="309"/>
        <end position="336"/>
    </location>
</feature>
<dbReference type="Proteomes" id="UP000681967">
    <property type="component" value="Unassembled WGS sequence"/>
</dbReference>